<dbReference type="InterPro" id="IPR029068">
    <property type="entry name" value="Glyas_Bleomycin-R_OHBP_Dase"/>
</dbReference>
<sequence>MQIDHVVVAVRNLADASRSYRALGFNVVAGGAHGHAPTRNALIVFDDGSFIELIEWSAHSPADRWQHILEADGEGLVDFAVSTQDLAGLLARAQSHTIQMAGPIEGSRRTVEGFELRWRVGWPASRELPFACCDMTPRTARVPDGDIRLHPNGVTGIDSIWVAVVDAPASLRRYQQLFEIEGVCYPEAAAFGIYMGVVDFGATEIVLISGEAPAVTTVATHVQNYVTRRGQGPSVLVLRSPMQLHPTNIDVADTCGVALRLCADREPPTSYLNSTLQD</sequence>
<dbReference type="Proteomes" id="UP000004980">
    <property type="component" value="Unassembled WGS sequence"/>
</dbReference>
<evidence type="ECO:0000259" key="1">
    <source>
        <dbReference type="Pfam" id="PF13468"/>
    </source>
</evidence>
<dbReference type="InterPro" id="IPR025870">
    <property type="entry name" value="Glyoxalase-like_dom"/>
</dbReference>
<dbReference type="CDD" id="cd06587">
    <property type="entry name" value="VOC"/>
    <property type="match status" value="1"/>
</dbReference>
<organism evidence="2 3">
    <name type="scientific">Paraburkholderia hospita</name>
    <dbReference type="NCBI Taxonomy" id="169430"/>
    <lineage>
        <taxon>Bacteria</taxon>
        <taxon>Pseudomonadati</taxon>
        <taxon>Pseudomonadota</taxon>
        <taxon>Betaproteobacteria</taxon>
        <taxon>Burkholderiales</taxon>
        <taxon>Burkholderiaceae</taxon>
        <taxon>Paraburkholderia</taxon>
    </lineage>
</organism>
<dbReference type="PANTHER" id="PTHR40265:SF1">
    <property type="entry name" value="GLYOXALASE-LIKE DOMAIN-CONTAINING PROTEIN"/>
    <property type="match status" value="1"/>
</dbReference>
<accession>A0ABN0FG24</accession>
<dbReference type="EMBL" id="AKAU01000150">
    <property type="protein sequence ID" value="EIM97536.1"/>
    <property type="molecule type" value="Genomic_DNA"/>
</dbReference>
<evidence type="ECO:0000313" key="3">
    <source>
        <dbReference type="Proteomes" id="UP000004980"/>
    </source>
</evidence>
<evidence type="ECO:0000313" key="2">
    <source>
        <dbReference type="EMBL" id="EIM97536.1"/>
    </source>
</evidence>
<gene>
    <name evidence="2" type="ORF">WQE_28684</name>
</gene>
<dbReference type="SUPFAM" id="SSF54593">
    <property type="entry name" value="Glyoxalase/Bleomycin resistance protein/Dihydroxybiphenyl dioxygenase"/>
    <property type="match status" value="1"/>
</dbReference>
<name>A0ABN0FG24_9BURK</name>
<protein>
    <recommendedName>
        <fullName evidence="1">Glyoxalase-like domain-containing protein</fullName>
    </recommendedName>
</protein>
<reference evidence="2 3" key="1">
    <citation type="journal article" date="2012" name="J. Bacteriol.">
        <title>Draft Genome Sequence of the Soil Bacterium Burkholderia terrae Strain BS001, Which Interacts with Fungal Surface Structures.</title>
        <authorList>
            <person name="Nazir R."/>
            <person name="Hansen M.A."/>
            <person name="Sorensen S."/>
            <person name="van Elsas J.D."/>
        </authorList>
    </citation>
    <scope>NUCLEOTIDE SEQUENCE [LARGE SCALE GENOMIC DNA]</scope>
    <source>
        <strain evidence="2 3">BS001</strain>
    </source>
</reference>
<dbReference type="Pfam" id="PF13468">
    <property type="entry name" value="Glyoxalase_3"/>
    <property type="match status" value="1"/>
</dbReference>
<dbReference type="Gene3D" id="3.10.180.10">
    <property type="entry name" value="2,3-Dihydroxybiphenyl 1,2-Dioxygenase, domain 1"/>
    <property type="match status" value="1"/>
</dbReference>
<dbReference type="PANTHER" id="PTHR40265">
    <property type="entry name" value="BLL2707 PROTEIN"/>
    <property type="match status" value="1"/>
</dbReference>
<comment type="caution">
    <text evidence="2">The sequence shown here is derived from an EMBL/GenBank/DDBJ whole genome shotgun (WGS) entry which is preliminary data.</text>
</comment>
<proteinExistence type="predicted"/>
<feature type="domain" description="Glyoxalase-like" evidence="1">
    <location>
        <begin position="3"/>
        <end position="178"/>
    </location>
</feature>
<keyword evidence="3" id="KW-1185">Reference proteome</keyword>